<accession>A0A972G878</accession>
<protein>
    <submittedName>
        <fullName evidence="1">DUF1905 domain-containing protein</fullName>
    </submittedName>
</protein>
<proteinExistence type="predicted"/>
<sequence length="182" mass="19868">MVQQETRSQFMARLLSPKAADGSDWAFIVLPPEASAKLPRRGRMTVSAAINGHSFEALLEPNGQKSHWLRIDAALLEASAAKMGHEAEFEIAALAQEPEPQVPGDLALALQAAPESRATWDATTTLARVDWIHWITSAKQAKTRAKRIQDACDMLASGKKRVCCFDPSGFYSKAFCTPETAD</sequence>
<dbReference type="InterPro" id="IPR015018">
    <property type="entry name" value="DUF1905"/>
</dbReference>
<evidence type="ECO:0000313" key="1">
    <source>
        <dbReference type="EMBL" id="NMH66285.1"/>
    </source>
</evidence>
<dbReference type="Pfam" id="PF08922">
    <property type="entry name" value="DUF1905"/>
    <property type="match status" value="1"/>
</dbReference>
<dbReference type="InterPro" id="IPR037079">
    <property type="entry name" value="AF2212/PG0164-like_sf"/>
</dbReference>
<dbReference type="Pfam" id="PF13376">
    <property type="entry name" value="OmdA"/>
    <property type="match status" value="1"/>
</dbReference>
<dbReference type="Gene3D" id="2.40.30.100">
    <property type="entry name" value="AF2212/PG0164-like"/>
    <property type="match status" value="1"/>
</dbReference>
<comment type="caution">
    <text evidence="1">The sequence shown here is derived from an EMBL/GenBank/DDBJ whole genome shotgun (WGS) entry which is preliminary data.</text>
</comment>
<organism evidence="1 2">
    <name type="scientific">Shewanella salipaludis</name>
    <dbReference type="NCBI Taxonomy" id="2723052"/>
    <lineage>
        <taxon>Bacteria</taxon>
        <taxon>Pseudomonadati</taxon>
        <taxon>Pseudomonadota</taxon>
        <taxon>Gammaproteobacteria</taxon>
        <taxon>Alteromonadales</taxon>
        <taxon>Shewanellaceae</taxon>
        <taxon>Shewanella</taxon>
    </lineage>
</organism>
<keyword evidence="2" id="KW-1185">Reference proteome</keyword>
<dbReference type="EMBL" id="JAAXYH010000011">
    <property type="protein sequence ID" value="NMH66285.1"/>
    <property type="molecule type" value="Genomic_DNA"/>
</dbReference>
<dbReference type="SUPFAM" id="SSF141694">
    <property type="entry name" value="AF2212/PG0164-like"/>
    <property type="match status" value="1"/>
</dbReference>
<dbReference type="AlphaFoldDB" id="A0A972G878"/>
<reference evidence="1" key="1">
    <citation type="submission" date="2020-04" db="EMBL/GenBank/DDBJ databases">
        <title>Description of Shewanella salipaludis sp. nov., isolated from a salt marsh.</title>
        <authorList>
            <person name="Park S."/>
            <person name="Yoon J.-H."/>
        </authorList>
    </citation>
    <scope>NUCLEOTIDE SEQUENCE</scope>
    <source>
        <strain evidence="1">SHSM-M6</strain>
    </source>
</reference>
<dbReference type="Proteomes" id="UP000737113">
    <property type="component" value="Unassembled WGS sequence"/>
</dbReference>
<gene>
    <name evidence="1" type="ORF">HC757_14065</name>
</gene>
<evidence type="ECO:0000313" key="2">
    <source>
        <dbReference type="Proteomes" id="UP000737113"/>
    </source>
</evidence>
<name>A0A972G878_9GAMM</name>